<evidence type="ECO:0000259" key="1">
    <source>
        <dbReference type="Pfam" id="PF05076"/>
    </source>
</evidence>
<dbReference type="Proteomes" id="UP000440224">
    <property type="component" value="Unassembled WGS sequence"/>
</dbReference>
<sequence length="188" mass="21089">MTPSDLRAAMAAHFDRHLGRGQLVLGDMRGMLVPRHVYGAPPCEGRPHWVLHTLGACLLVLAGRRGEERRFEFVMSLPADWIPSERWPAYMLRRASSAILAVGSAPDEGGVVFNSAEVDHGSPHVFALLVAPSRQLGERAHVRTRSRSSVEVYAMYPLTFDQWQLHQGGHLDIATVPEIIEHWREMLR</sequence>
<feature type="domain" description="Suppressor of fused-like" evidence="1">
    <location>
        <begin position="38"/>
        <end position="161"/>
    </location>
</feature>
<evidence type="ECO:0000313" key="3">
    <source>
        <dbReference type="Proteomes" id="UP000440224"/>
    </source>
</evidence>
<dbReference type="InterPro" id="IPR020941">
    <property type="entry name" value="SUFU-like_domain"/>
</dbReference>
<dbReference type="EMBL" id="WJIE01000011">
    <property type="protein sequence ID" value="MRG96396.1"/>
    <property type="molecule type" value="Genomic_DNA"/>
</dbReference>
<name>A0A6N7PZT1_9BACT</name>
<keyword evidence="3" id="KW-1185">Reference proteome</keyword>
<dbReference type="AlphaFoldDB" id="A0A6N7PZT1"/>
<dbReference type="OrthoDB" id="9825390at2"/>
<protein>
    <recommendedName>
        <fullName evidence="1">Suppressor of fused-like domain-containing protein</fullName>
    </recommendedName>
</protein>
<dbReference type="Pfam" id="PF05076">
    <property type="entry name" value="SUFU"/>
    <property type="match status" value="1"/>
</dbReference>
<organism evidence="2 3">
    <name type="scientific">Polyangium spumosum</name>
    <dbReference type="NCBI Taxonomy" id="889282"/>
    <lineage>
        <taxon>Bacteria</taxon>
        <taxon>Pseudomonadati</taxon>
        <taxon>Myxococcota</taxon>
        <taxon>Polyangia</taxon>
        <taxon>Polyangiales</taxon>
        <taxon>Polyangiaceae</taxon>
        <taxon>Polyangium</taxon>
    </lineage>
</organism>
<proteinExistence type="predicted"/>
<evidence type="ECO:0000313" key="2">
    <source>
        <dbReference type="EMBL" id="MRG96396.1"/>
    </source>
</evidence>
<gene>
    <name evidence="2" type="ORF">GF068_31400</name>
</gene>
<reference evidence="2 3" key="1">
    <citation type="submission" date="2019-10" db="EMBL/GenBank/DDBJ databases">
        <title>A soil myxobacterium in the family Polyangiaceae.</title>
        <authorList>
            <person name="Li Y."/>
            <person name="Wang J."/>
        </authorList>
    </citation>
    <scope>NUCLEOTIDE SEQUENCE [LARGE SCALE GENOMIC DNA]</scope>
    <source>
        <strain evidence="2 3">DSM 14734</strain>
    </source>
</reference>
<accession>A0A6N7PZT1</accession>
<comment type="caution">
    <text evidence="2">The sequence shown here is derived from an EMBL/GenBank/DDBJ whole genome shotgun (WGS) entry which is preliminary data.</text>
</comment>